<evidence type="ECO:0000313" key="2">
    <source>
        <dbReference type="Proteomes" id="UP000316916"/>
    </source>
</evidence>
<sequence>MSSLISTNLNGVICEKISVISVEKNLNTNVTNELTNIH</sequence>
<protein>
    <submittedName>
        <fullName evidence="1">Uncharacterized protein</fullName>
    </submittedName>
</protein>
<gene>
    <name evidence="1" type="ORF">SAMN06265171_11371</name>
</gene>
<dbReference type="Proteomes" id="UP000316916">
    <property type="component" value="Unassembled WGS sequence"/>
</dbReference>
<dbReference type="EMBL" id="FXTC01000013">
    <property type="protein sequence ID" value="SMO93543.1"/>
    <property type="molecule type" value="Genomic_DNA"/>
</dbReference>
<evidence type="ECO:0000313" key="1">
    <source>
        <dbReference type="EMBL" id="SMO93543.1"/>
    </source>
</evidence>
<organism evidence="1 2">
    <name type="scientific">Chryseobacterium rhizoplanae</name>
    <dbReference type="NCBI Taxonomy" id="1609531"/>
    <lineage>
        <taxon>Bacteria</taxon>
        <taxon>Pseudomonadati</taxon>
        <taxon>Bacteroidota</taxon>
        <taxon>Flavobacteriia</taxon>
        <taxon>Flavobacteriales</taxon>
        <taxon>Weeksellaceae</taxon>
        <taxon>Chryseobacterium group</taxon>
        <taxon>Chryseobacterium</taxon>
    </lineage>
</organism>
<name>A0A521FBL4_9FLAO</name>
<keyword evidence="2" id="KW-1185">Reference proteome</keyword>
<proteinExistence type="predicted"/>
<reference evidence="1 2" key="1">
    <citation type="submission" date="2017-05" db="EMBL/GenBank/DDBJ databases">
        <authorList>
            <person name="Varghese N."/>
            <person name="Submissions S."/>
        </authorList>
    </citation>
    <scope>NUCLEOTIDE SEQUENCE [LARGE SCALE GENOMIC DNA]</scope>
    <source>
        <strain evidence="1 2">DSM 29371</strain>
    </source>
</reference>
<dbReference type="AlphaFoldDB" id="A0A521FBL4"/>
<accession>A0A521FBL4</accession>